<feature type="transmembrane region" description="Helical" evidence="5">
    <location>
        <begin position="166"/>
        <end position="188"/>
    </location>
</feature>
<dbReference type="InterPro" id="IPR013130">
    <property type="entry name" value="Fe3_Rdtase_TM_dom"/>
</dbReference>
<feature type="transmembrane region" description="Helical" evidence="5">
    <location>
        <begin position="21"/>
        <end position="43"/>
    </location>
</feature>
<evidence type="ECO:0000256" key="3">
    <source>
        <dbReference type="ARBA" id="ARBA00022989"/>
    </source>
</evidence>
<protein>
    <submittedName>
        <fullName evidence="7">Ferric reductase-like transmembrane domain-containing protein</fullName>
    </submittedName>
</protein>
<feature type="transmembrane region" description="Helical" evidence="5">
    <location>
        <begin position="113"/>
        <end position="132"/>
    </location>
</feature>
<comment type="subcellular location">
    <subcellularLocation>
        <location evidence="1">Membrane</location>
        <topology evidence="1">Multi-pass membrane protein</topology>
    </subcellularLocation>
</comment>
<feature type="transmembrane region" description="Helical" evidence="5">
    <location>
        <begin position="67"/>
        <end position="92"/>
    </location>
</feature>
<evidence type="ECO:0000313" key="8">
    <source>
        <dbReference type="Proteomes" id="UP001500843"/>
    </source>
</evidence>
<feature type="domain" description="Ferric oxidoreductase" evidence="6">
    <location>
        <begin position="76"/>
        <end position="212"/>
    </location>
</feature>
<name>A0ABP8WPR2_9MICO</name>
<feature type="transmembrane region" description="Helical" evidence="5">
    <location>
        <begin position="266"/>
        <end position="285"/>
    </location>
</feature>
<evidence type="ECO:0000256" key="4">
    <source>
        <dbReference type="ARBA" id="ARBA00023136"/>
    </source>
</evidence>
<proteinExistence type="predicted"/>
<keyword evidence="3 5" id="KW-1133">Transmembrane helix</keyword>
<dbReference type="RefSeq" id="WP_253870133.1">
    <property type="nucleotide sequence ID" value="NZ_BAABHM010000006.1"/>
</dbReference>
<sequence length="343" mass="37637">MTDVRQVRSWFDGAAFRQDLRAAWLDASIALLITLAIFAWLTWRIHAGTSPTIDVIPTFAGGAGTYWMYWMCQAFGWSGLLWAWITVLLGLVRSSRPQPWLRLTPATVERLHRTTSLTTIVLMFAHAFWFFAEEVRGNAEGLGPVGRVWSAFLNVFVPGVYPSGTGVIAILIGLLALYLSIPLGLAYYARRRIGARTWRVLHASIIVVYVLSVWHTLLYGTNVWFDGWFRTTMWLLQLPIAALLLVRLLAPAYRPGRGTLDTAGRWVARTAVAATVVVLLAVAGSGRDGGRTPGVDGAPLNVTTGMVWTGLVAFVLVVGVAVVRAHRAAARQRAVVRASADGR</sequence>
<feature type="transmembrane region" description="Helical" evidence="5">
    <location>
        <begin position="233"/>
        <end position="254"/>
    </location>
</feature>
<evidence type="ECO:0000259" key="6">
    <source>
        <dbReference type="Pfam" id="PF01794"/>
    </source>
</evidence>
<dbReference type="Proteomes" id="UP001500843">
    <property type="component" value="Unassembled WGS sequence"/>
</dbReference>
<keyword evidence="2 5" id="KW-0812">Transmembrane</keyword>
<accession>A0ABP8WPR2</accession>
<evidence type="ECO:0000313" key="7">
    <source>
        <dbReference type="EMBL" id="GAA4693143.1"/>
    </source>
</evidence>
<dbReference type="Pfam" id="PF01794">
    <property type="entry name" value="Ferric_reduct"/>
    <property type="match status" value="1"/>
</dbReference>
<gene>
    <name evidence="7" type="ORF">GCM10023198_10700</name>
</gene>
<evidence type="ECO:0000256" key="5">
    <source>
        <dbReference type="SAM" id="Phobius"/>
    </source>
</evidence>
<reference evidence="8" key="1">
    <citation type="journal article" date="2019" name="Int. J. Syst. Evol. Microbiol.">
        <title>The Global Catalogue of Microorganisms (GCM) 10K type strain sequencing project: providing services to taxonomists for standard genome sequencing and annotation.</title>
        <authorList>
            <consortium name="The Broad Institute Genomics Platform"/>
            <consortium name="The Broad Institute Genome Sequencing Center for Infectious Disease"/>
            <person name="Wu L."/>
            <person name="Ma J."/>
        </authorList>
    </citation>
    <scope>NUCLEOTIDE SEQUENCE [LARGE SCALE GENOMIC DNA]</scope>
    <source>
        <strain evidence="8">JCM 17975</strain>
    </source>
</reference>
<feature type="transmembrane region" description="Helical" evidence="5">
    <location>
        <begin position="305"/>
        <end position="323"/>
    </location>
</feature>
<keyword evidence="4 5" id="KW-0472">Membrane</keyword>
<organism evidence="7 8">
    <name type="scientific">Promicromonospora umidemergens</name>
    <dbReference type="NCBI Taxonomy" id="629679"/>
    <lineage>
        <taxon>Bacteria</taxon>
        <taxon>Bacillati</taxon>
        <taxon>Actinomycetota</taxon>
        <taxon>Actinomycetes</taxon>
        <taxon>Micrococcales</taxon>
        <taxon>Promicromonosporaceae</taxon>
        <taxon>Promicromonospora</taxon>
    </lineage>
</organism>
<keyword evidence="8" id="KW-1185">Reference proteome</keyword>
<evidence type="ECO:0000256" key="2">
    <source>
        <dbReference type="ARBA" id="ARBA00022692"/>
    </source>
</evidence>
<comment type="caution">
    <text evidence="7">The sequence shown here is derived from an EMBL/GenBank/DDBJ whole genome shotgun (WGS) entry which is preliminary data.</text>
</comment>
<dbReference type="EMBL" id="BAABHM010000006">
    <property type="protein sequence ID" value="GAA4693143.1"/>
    <property type="molecule type" value="Genomic_DNA"/>
</dbReference>
<evidence type="ECO:0000256" key="1">
    <source>
        <dbReference type="ARBA" id="ARBA00004141"/>
    </source>
</evidence>
<feature type="transmembrane region" description="Helical" evidence="5">
    <location>
        <begin position="200"/>
        <end position="221"/>
    </location>
</feature>